<feature type="region of interest" description="Disordered" evidence="1">
    <location>
        <begin position="20"/>
        <end position="67"/>
    </location>
</feature>
<proteinExistence type="predicted"/>
<reference evidence="2" key="1">
    <citation type="journal article" date="2022" name="bioRxiv">
        <title>Sequencing and chromosome-scale assembly of the giantPleurodeles waltlgenome.</title>
        <authorList>
            <person name="Brown T."/>
            <person name="Elewa A."/>
            <person name="Iarovenko S."/>
            <person name="Subramanian E."/>
            <person name="Araus A.J."/>
            <person name="Petzold A."/>
            <person name="Susuki M."/>
            <person name="Suzuki K.-i.T."/>
            <person name="Hayashi T."/>
            <person name="Toyoda A."/>
            <person name="Oliveira C."/>
            <person name="Osipova E."/>
            <person name="Leigh N.D."/>
            <person name="Simon A."/>
            <person name="Yun M.H."/>
        </authorList>
    </citation>
    <scope>NUCLEOTIDE SEQUENCE</scope>
    <source>
        <strain evidence="2">20211129_DDA</strain>
        <tissue evidence="2">Liver</tissue>
    </source>
</reference>
<evidence type="ECO:0000313" key="2">
    <source>
        <dbReference type="EMBL" id="KAJ1096541.1"/>
    </source>
</evidence>
<evidence type="ECO:0000313" key="3">
    <source>
        <dbReference type="Proteomes" id="UP001066276"/>
    </source>
</evidence>
<name>A0AAV7LYB8_PLEWA</name>
<dbReference type="Proteomes" id="UP001066276">
    <property type="component" value="Chromosome 10"/>
</dbReference>
<evidence type="ECO:0000256" key="1">
    <source>
        <dbReference type="SAM" id="MobiDB-lite"/>
    </source>
</evidence>
<accession>A0AAV7LYB8</accession>
<keyword evidence="3" id="KW-1185">Reference proteome</keyword>
<feature type="compositionally biased region" description="Polar residues" evidence="1">
    <location>
        <begin position="57"/>
        <end position="67"/>
    </location>
</feature>
<gene>
    <name evidence="2" type="ORF">NDU88_001677</name>
</gene>
<comment type="caution">
    <text evidence="2">The sequence shown here is derived from an EMBL/GenBank/DDBJ whole genome shotgun (WGS) entry which is preliminary data.</text>
</comment>
<dbReference type="AlphaFoldDB" id="A0AAV7LYB8"/>
<dbReference type="EMBL" id="JANPWB010000014">
    <property type="protein sequence ID" value="KAJ1096541.1"/>
    <property type="molecule type" value="Genomic_DNA"/>
</dbReference>
<sequence length="67" mass="7501">MRLLRDNRNFDARPCKDNAARLPRRNQRDACCESEISTHSPAERRAAVKQAGESTPRPGTSGNPRNP</sequence>
<protein>
    <submittedName>
        <fullName evidence="2">Uncharacterized protein</fullName>
    </submittedName>
</protein>
<organism evidence="2 3">
    <name type="scientific">Pleurodeles waltl</name>
    <name type="common">Iberian ribbed newt</name>
    <dbReference type="NCBI Taxonomy" id="8319"/>
    <lineage>
        <taxon>Eukaryota</taxon>
        <taxon>Metazoa</taxon>
        <taxon>Chordata</taxon>
        <taxon>Craniata</taxon>
        <taxon>Vertebrata</taxon>
        <taxon>Euteleostomi</taxon>
        <taxon>Amphibia</taxon>
        <taxon>Batrachia</taxon>
        <taxon>Caudata</taxon>
        <taxon>Salamandroidea</taxon>
        <taxon>Salamandridae</taxon>
        <taxon>Pleurodelinae</taxon>
        <taxon>Pleurodeles</taxon>
    </lineage>
</organism>